<dbReference type="Gene3D" id="3.40.50.10810">
    <property type="entry name" value="Tandem AAA-ATPase domain"/>
    <property type="match status" value="1"/>
</dbReference>
<dbReference type="PROSITE" id="PS51192">
    <property type="entry name" value="HELICASE_ATP_BIND_1"/>
    <property type="match status" value="1"/>
</dbReference>
<sequence>MVAAARSREARALVTEAADTQRVARTLLDAEPGLVAEIRELAASHRRQLLEERLHQADLARLRETADGKLRLGPLRAAGFTTVGQLITRRHQLHQVPGIGRTTVGQIEAAIEALSASVEADTVLRPDPDRRSPGDTHLLRSLHRLALVRRRVRPVLGRTGELHAALTGSIDAARRANSRWRSLFRGRQGRQEDVAALHALETALRSPKLDAARTRMLAAATALDREPTDTQLWRKYQSDAATYLTLLAEVTGERTGSGPDGRLSADDAARIDELRLDTSLLNSTLRGYQSFGARFMIVQRRVILGDEMGLGKTVETLAVMCHLAAQGERHFLVVCPPSLAGNWMHEIRRHCKLTPRLLYGNDTAKNTAVWRAKGGVGVTAYTALERLDLGDTRVAMAAFDEAHYIKNPDAKRTRHGRRLIERAERVALLTGTPLENRVEEFAVLTEHVNPDVAREAAAATTPDAFRSAIAPVYLRRNQSDVLGELPGRIETVQPVTLAPDELTTYRKAVWEGRFMTMRRATFGDPAATSTKLDHIREITAEALAGGHKVLVFSYFRDVLAAVAEALGSRAHGPLTGSTPPLQRQQVIDAFTASRRPAVLVSQIEVGGVGLNLQTASVVILVEPQWKPSTEEQAIARCHRMGQVRPVQVFRLIAEDTVDTSMRELVAGKAALFDEYARPSAAKDANAQAVDVSDGAGTRAAEHQIIEQERARLREAGD</sequence>
<dbReference type="EMBL" id="BONJ01000001">
    <property type="protein sequence ID" value="GIG12529.1"/>
    <property type="molecule type" value="Genomic_DNA"/>
</dbReference>
<keyword evidence="4" id="KW-0347">Helicase</keyword>
<dbReference type="Pfam" id="PF00271">
    <property type="entry name" value="Helicase_C"/>
    <property type="match status" value="1"/>
</dbReference>
<dbReference type="Gene3D" id="3.40.50.300">
    <property type="entry name" value="P-loop containing nucleotide triphosphate hydrolases"/>
    <property type="match status" value="1"/>
</dbReference>
<dbReference type="RefSeq" id="WP_166385029.1">
    <property type="nucleotide sequence ID" value="NZ_BAAATT010000033.1"/>
</dbReference>
<dbReference type="SUPFAM" id="SSF52540">
    <property type="entry name" value="P-loop containing nucleoside triphosphate hydrolases"/>
    <property type="match status" value="2"/>
</dbReference>
<keyword evidence="1" id="KW-0378">Hydrolase</keyword>
<evidence type="ECO:0000313" key="5">
    <source>
        <dbReference type="Proteomes" id="UP000660339"/>
    </source>
</evidence>
<dbReference type="InterPro" id="IPR038718">
    <property type="entry name" value="SNF2-like_sf"/>
</dbReference>
<dbReference type="SMART" id="SM00487">
    <property type="entry name" value="DEXDc"/>
    <property type="match status" value="1"/>
</dbReference>
<keyword evidence="4" id="KW-0547">Nucleotide-binding</keyword>
<accession>A0A8J3PDC3</accession>
<dbReference type="GO" id="GO:0016787">
    <property type="term" value="F:hydrolase activity"/>
    <property type="evidence" value="ECO:0007669"/>
    <property type="project" value="UniProtKB-KW"/>
</dbReference>
<reference evidence="4" key="1">
    <citation type="submission" date="2021-01" db="EMBL/GenBank/DDBJ databases">
        <title>Whole genome shotgun sequence of Catellatospora methionotrophica NBRC 14553.</title>
        <authorList>
            <person name="Komaki H."/>
            <person name="Tamura T."/>
        </authorList>
    </citation>
    <scope>NUCLEOTIDE SEQUENCE</scope>
    <source>
        <strain evidence="4">NBRC 14553</strain>
    </source>
</reference>
<dbReference type="PROSITE" id="PS51194">
    <property type="entry name" value="HELICASE_CTER"/>
    <property type="match status" value="1"/>
</dbReference>
<dbReference type="CDD" id="cd17919">
    <property type="entry name" value="DEXHc_Snf"/>
    <property type="match status" value="1"/>
</dbReference>
<evidence type="ECO:0000313" key="4">
    <source>
        <dbReference type="EMBL" id="GIG12529.1"/>
    </source>
</evidence>
<dbReference type="CDD" id="cd18793">
    <property type="entry name" value="SF2_C_SNF"/>
    <property type="match status" value="1"/>
</dbReference>
<dbReference type="PANTHER" id="PTHR10799">
    <property type="entry name" value="SNF2/RAD54 HELICASE FAMILY"/>
    <property type="match status" value="1"/>
</dbReference>
<dbReference type="AlphaFoldDB" id="A0A8J3PDC3"/>
<gene>
    <name evidence="4" type="ORF">Cme02nite_08610</name>
</gene>
<dbReference type="Proteomes" id="UP000660339">
    <property type="component" value="Unassembled WGS sequence"/>
</dbReference>
<dbReference type="InterPro" id="IPR049730">
    <property type="entry name" value="SNF2/RAD54-like_C"/>
</dbReference>
<keyword evidence="4" id="KW-0067">ATP-binding</keyword>
<feature type="domain" description="Helicase ATP-binding" evidence="2">
    <location>
        <begin position="293"/>
        <end position="451"/>
    </location>
</feature>
<comment type="caution">
    <text evidence="4">The sequence shown here is derived from an EMBL/GenBank/DDBJ whole genome shotgun (WGS) entry which is preliminary data.</text>
</comment>
<evidence type="ECO:0000256" key="1">
    <source>
        <dbReference type="ARBA" id="ARBA00022801"/>
    </source>
</evidence>
<keyword evidence="5" id="KW-1185">Reference proteome</keyword>
<protein>
    <submittedName>
        <fullName evidence="4">Helicase SNF2</fullName>
    </submittedName>
</protein>
<evidence type="ECO:0000259" key="2">
    <source>
        <dbReference type="PROSITE" id="PS51192"/>
    </source>
</evidence>
<dbReference type="GO" id="GO:0004386">
    <property type="term" value="F:helicase activity"/>
    <property type="evidence" value="ECO:0007669"/>
    <property type="project" value="UniProtKB-KW"/>
</dbReference>
<dbReference type="InterPro" id="IPR027417">
    <property type="entry name" value="P-loop_NTPase"/>
</dbReference>
<name>A0A8J3PDC3_9ACTN</name>
<feature type="domain" description="Helicase C-terminal" evidence="3">
    <location>
        <begin position="531"/>
        <end position="692"/>
    </location>
</feature>
<proteinExistence type="predicted"/>
<dbReference type="InterPro" id="IPR000330">
    <property type="entry name" value="SNF2_N"/>
</dbReference>
<dbReference type="Pfam" id="PF00176">
    <property type="entry name" value="SNF2-rel_dom"/>
    <property type="match status" value="1"/>
</dbReference>
<dbReference type="InterPro" id="IPR001650">
    <property type="entry name" value="Helicase_C-like"/>
</dbReference>
<organism evidence="4 5">
    <name type="scientific">Catellatospora methionotrophica</name>
    <dbReference type="NCBI Taxonomy" id="121620"/>
    <lineage>
        <taxon>Bacteria</taxon>
        <taxon>Bacillati</taxon>
        <taxon>Actinomycetota</taxon>
        <taxon>Actinomycetes</taxon>
        <taxon>Micromonosporales</taxon>
        <taxon>Micromonosporaceae</taxon>
        <taxon>Catellatospora</taxon>
    </lineage>
</organism>
<dbReference type="SMART" id="SM00490">
    <property type="entry name" value="HELICc"/>
    <property type="match status" value="1"/>
</dbReference>
<evidence type="ECO:0000259" key="3">
    <source>
        <dbReference type="PROSITE" id="PS51194"/>
    </source>
</evidence>
<dbReference type="InterPro" id="IPR014001">
    <property type="entry name" value="Helicase_ATP-bd"/>
</dbReference>
<dbReference type="GO" id="GO:0005524">
    <property type="term" value="F:ATP binding"/>
    <property type="evidence" value="ECO:0007669"/>
    <property type="project" value="InterPro"/>
</dbReference>